<protein>
    <submittedName>
        <fullName evidence="2">Energy transducer TonB</fullName>
    </submittedName>
</protein>
<gene>
    <name evidence="2" type="ORF">KQP68_16210</name>
</gene>
<dbReference type="PANTHER" id="PTHR33446:SF2">
    <property type="entry name" value="PROTEIN TONB"/>
    <property type="match status" value="1"/>
</dbReference>
<organism evidence="2 3">
    <name type="scientific">Bacteroides thetaiotaomicron</name>
    <dbReference type="NCBI Taxonomy" id="818"/>
    <lineage>
        <taxon>Bacteria</taxon>
        <taxon>Pseudomonadati</taxon>
        <taxon>Bacteroidota</taxon>
        <taxon>Bacteroidia</taxon>
        <taxon>Bacteroidales</taxon>
        <taxon>Bacteroidaceae</taxon>
        <taxon>Bacteroides</taxon>
    </lineage>
</organism>
<accession>A0ABD7TZS3</accession>
<dbReference type="Pfam" id="PF03544">
    <property type="entry name" value="TonB_C"/>
    <property type="match status" value="1"/>
</dbReference>
<dbReference type="RefSeq" id="WP_061472994.1">
    <property type="nucleotide sequence ID" value="NZ_BQNN01000001.1"/>
</dbReference>
<evidence type="ECO:0000313" key="3">
    <source>
        <dbReference type="Proteomes" id="UP001156218"/>
    </source>
</evidence>
<proteinExistence type="predicted"/>
<feature type="domain" description="TonB C-terminal" evidence="1">
    <location>
        <begin position="30"/>
        <end position="97"/>
    </location>
</feature>
<evidence type="ECO:0000259" key="1">
    <source>
        <dbReference type="Pfam" id="PF03544"/>
    </source>
</evidence>
<dbReference type="InterPro" id="IPR037682">
    <property type="entry name" value="TonB_C"/>
</dbReference>
<dbReference type="PANTHER" id="PTHR33446">
    <property type="entry name" value="PROTEIN TONB-RELATED"/>
    <property type="match status" value="1"/>
</dbReference>
<evidence type="ECO:0000313" key="2">
    <source>
        <dbReference type="EMBL" id="UYU65117.1"/>
    </source>
</evidence>
<dbReference type="InterPro" id="IPR051045">
    <property type="entry name" value="TonB-dependent_transducer"/>
</dbReference>
<sequence length="98" mass="11451">MPEFPGGEQALLHYLAEQTSVYASSHEQEYLRVRVIVEKEGEITHPYFILDRNPLGKNPFFRKAALEIIQKMPKWKPGLKDGKVVRSYYTIPIMFKLK</sequence>
<dbReference type="SUPFAM" id="SSF74653">
    <property type="entry name" value="TolA/TonB C-terminal domain"/>
    <property type="match status" value="1"/>
</dbReference>
<dbReference type="EMBL" id="CP083680">
    <property type="protein sequence ID" value="UYU65117.1"/>
    <property type="molecule type" value="Genomic_DNA"/>
</dbReference>
<dbReference type="Gene3D" id="3.30.1150.10">
    <property type="match status" value="1"/>
</dbReference>
<name>A0ABD7TZS3_BACT4</name>
<reference evidence="2 3" key="1">
    <citation type="submission" date="2021-06" db="EMBL/GenBank/DDBJ databases">
        <title>Interrogation of the integrated mobile genetic elements in gut-associated Bacteroides with a consensus prediction approach.</title>
        <authorList>
            <person name="Campbell D.E."/>
            <person name="Leigh J.R."/>
            <person name="Kim T."/>
            <person name="England W."/>
            <person name="Whitaker R.J."/>
            <person name="Degnan P.H."/>
        </authorList>
    </citation>
    <scope>NUCLEOTIDE SEQUENCE [LARGE SCALE GENOMIC DNA]</scope>
    <source>
        <strain evidence="2 3">WAL8669</strain>
    </source>
</reference>
<dbReference type="AlphaFoldDB" id="A0ABD7TZS3"/>
<dbReference type="Proteomes" id="UP001156218">
    <property type="component" value="Chromosome"/>
</dbReference>